<protein>
    <recommendedName>
        <fullName evidence="4">Organic solvent tolerance-like N-terminal domain-containing protein</fullName>
    </recommendedName>
</protein>
<reference evidence="5" key="1">
    <citation type="submission" date="2018-06" db="EMBL/GenBank/DDBJ databases">
        <authorList>
            <person name="Zhirakovskaya E."/>
        </authorList>
    </citation>
    <scope>NUCLEOTIDE SEQUENCE</scope>
</reference>
<sequence>MTRIAPLALLIALTLPSLSHALSTDSDQPMMIEADRVELDDAKGVSVYSGNVKVTQGTLMLTGDRMVVYNKGSDIEKVLMNGSPATYKQRPDGKEHDVHARSKRMEYFTDPEHIILLEQAEVNQAGDVLRSERIVYDVVKDQVNAGTDQPNDRVIITIQPKPKKDNKATPAP</sequence>
<dbReference type="PANTHER" id="PTHR36504">
    <property type="entry name" value="LIPOPOLYSACCHARIDE EXPORT SYSTEM PROTEIN LPTA"/>
    <property type="match status" value="1"/>
</dbReference>
<dbReference type="Gene3D" id="2.60.450.10">
    <property type="entry name" value="Lipopolysaccharide (LPS) transport protein A like domain"/>
    <property type="match status" value="1"/>
</dbReference>
<dbReference type="EMBL" id="UOFM01000543">
    <property type="protein sequence ID" value="VAW83412.1"/>
    <property type="molecule type" value="Genomic_DNA"/>
</dbReference>
<dbReference type="NCBIfam" id="TIGR03002">
    <property type="entry name" value="outer_YhbN_LptA"/>
    <property type="match status" value="1"/>
</dbReference>
<dbReference type="GO" id="GO:0001530">
    <property type="term" value="F:lipopolysaccharide binding"/>
    <property type="evidence" value="ECO:0007669"/>
    <property type="project" value="InterPro"/>
</dbReference>
<keyword evidence="2" id="KW-0732">Signal</keyword>
<dbReference type="GO" id="GO:0017089">
    <property type="term" value="F:glycolipid transfer activity"/>
    <property type="evidence" value="ECO:0007669"/>
    <property type="project" value="TreeGrafter"/>
</dbReference>
<dbReference type="AlphaFoldDB" id="A0A3B0Z778"/>
<dbReference type="GO" id="GO:0009279">
    <property type="term" value="C:cell outer membrane"/>
    <property type="evidence" value="ECO:0007669"/>
    <property type="project" value="TreeGrafter"/>
</dbReference>
<dbReference type="GO" id="GO:0030288">
    <property type="term" value="C:outer membrane-bounded periplasmic space"/>
    <property type="evidence" value="ECO:0007669"/>
    <property type="project" value="TreeGrafter"/>
</dbReference>
<evidence type="ECO:0000256" key="1">
    <source>
        <dbReference type="ARBA" id="ARBA00022448"/>
    </source>
</evidence>
<dbReference type="InterPro" id="IPR052037">
    <property type="entry name" value="LPS_export_LptA"/>
</dbReference>
<organism evidence="5">
    <name type="scientific">hydrothermal vent metagenome</name>
    <dbReference type="NCBI Taxonomy" id="652676"/>
    <lineage>
        <taxon>unclassified sequences</taxon>
        <taxon>metagenomes</taxon>
        <taxon>ecological metagenomes</taxon>
    </lineage>
</organism>
<evidence type="ECO:0000256" key="2">
    <source>
        <dbReference type="ARBA" id="ARBA00022729"/>
    </source>
</evidence>
<dbReference type="InterPro" id="IPR005653">
    <property type="entry name" value="OstA-like_N"/>
</dbReference>
<gene>
    <name evidence="5" type="ORF">MNBD_GAMMA14-1582</name>
</gene>
<evidence type="ECO:0000256" key="3">
    <source>
        <dbReference type="ARBA" id="ARBA00022764"/>
    </source>
</evidence>
<dbReference type="GO" id="GO:0015920">
    <property type="term" value="P:lipopolysaccharide transport"/>
    <property type="evidence" value="ECO:0007669"/>
    <property type="project" value="InterPro"/>
</dbReference>
<evidence type="ECO:0000259" key="4">
    <source>
        <dbReference type="Pfam" id="PF03968"/>
    </source>
</evidence>
<evidence type="ECO:0000313" key="5">
    <source>
        <dbReference type="EMBL" id="VAW83412.1"/>
    </source>
</evidence>
<proteinExistence type="inferred from homology"/>
<dbReference type="InterPro" id="IPR014340">
    <property type="entry name" value="LptA"/>
</dbReference>
<keyword evidence="1" id="KW-0813">Transport</keyword>
<keyword evidence="3" id="KW-0574">Periplasm</keyword>
<dbReference type="HAMAP" id="MF_01914">
    <property type="entry name" value="LPS_assembly_LptA"/>
    <property type="match status" value="1"/>
</dbReference>
<dbReference type="Pfam" id="PF03968">
    <property type="entry name" value="LptD_N"/>
    <property type="match status" value="1"/>
</dbReference>
<feature type="domain" description="Organic solvent tolerance-like N-terminal" evidence="4">
    <location>
        <begin position="32"/>
        <end position="140"/>
    </location>
</feature>
<dbReference type="PANTHER" id="PTHR36504:SF1">
    <property type="entry name" value="LIPOPOLYSACCHARIDE EXPORT SYSTEM PROTEIN LPTA"/>
    <property type="match status" value="1"/>
</dbReference>
<accession>A0A3B0Z778</accession>
<name>A0A3B0Z778_9ZZZZ</name>